<organism evidence="3 4">
    <name type="scientific">Marinithermus hydrothermalis (strain DSM 14884 / JCM 11576 / T1)</name>
    <dbReference type="NCBI Taxonomy" id="869210"/>
    <lineage>
        <taxon>Bacteria</taxon>
        <taxon>Thermotogati</taxon>
        <taxon>Deinococcota</taxon>
        <taxon>Deinococci</taxon>
        <taxon>Thermales</taxon>
        <taxon>Thermaceae</taxon>
        <taxon>Marinithermus</taxon>
    </lineage>
</organism>
<evidence type="ECO:0000259" key="2">
    <source>
        <dbReference type="Pfam" id="PF02698"/>
    </source>
</evidence>
<name>F2NQB5_MARHT</name>
<dbReference type="PANTHER" id="PTHR30336">
    <property type="entry name" value="INNER MEMBRANE PROTEIN, PROBABLE PERMEASE"/>
    <property type="match status" value="1"/>
</dbReference>
<protein>
    <recommendedName>
        <fullName evidence="2">DUF218 domain-containing protein</fullName>
    </recommendedName>
</protein>
<dbReference type="KEGG" id="mhd:Marky_0896"/>
<dbReference type="InterPro" id="IPR003848">
    <property type="entry name" value="DUF218"/>
</dbReference>
<dbReference type="AlphaFoldDB" id="F2NQB5"/>
<gene>
    <name evidence="3" type="ordered locus">Marky_0896</name>
</gene>
<keyword evidence="1" id="KW-0732">Signal</keyword>
<dbReference type="EMBL" id="CP002630">
    <property type="protein sequence ID" value="AEB11642.1"/>
    <property type="molecule type" value="Genomic_DNA"/>
</dbReference>
<dbReference type="InterPro" id="IPR051599">
    <property type="entry name" value="Cell_Envelope_Assoc"/>
</dbReference>
<dbReference type="RefSeq" id="WP_013703692.1">
    <property type="nucleotide sequence ID" value="NC_015387.1"/>
</dbReference>
<sequence>MRKLWAALLCVFIWGLASAPQMADAIVVLGAAQYNGHPSPIFANRLNAALALYRQGYAPTILVTGGKQPGDRYSEGEVGCRYLEAAGVPRDALICETRSRSTWENLKNARALLGPARVLIVTDAPHLPRAMMLAQRLNIDAGGYPVAGRFPLEYRWREAVLRLLTRFGLTEGPPSLKNRGTPRATPETVR</sequence>
<reference evidence="3 4" key="1">
    <citation type="journal article" date="2012" name="Stand. Genomic Sci.">
        <title>Complete genome sequence of the aerobic, heterotroph Marinithermus hydrothermalis type strain (T1(T)) from a deep-sea hydrothermal vent chimney.</title>
        <authorList>
            <person name="Copeland A."/>
            <person name="Gu W."/>
            <person name="Yasawong M."/>
            <person name="Lapidus A."/>
            <person name="Lucas S."/>
            <person name="Deshpande S."/>
            <person name="Pagani I."/>
            <person name="Tapia R."/>
            <person name="Cheng J.F."/>
            <person name="Goodwin L.A."/>
            <person name="Pitluck S."/>
            <person name="Liolios K."/>
            <person name="Ivanova N."/>
            <person name="Mavromatis K."/>
            <person name="Mikhailova N."/>
            <person name="Pati A."/>
            <person name="Chen A."/>
            <person name="Palaniappan K."/>
            <person name="Land M."/>
            <person name="Pan C."/>
            <person name="Brambilla E.M."/>
            <person name="Rohde M."/>
            <person name="Tindall B.J."/>
            <person name="Sikorski J."/>
            <person name="Goker M."/>
            <person name="Detter J.C."/>
            <person name="Bristow J."/>
            <person name="Eisen J.A."/>
            <person name="Markowitz V."/>
            <person name="Hugenholtz P."/>
            <person name="Kyrpides N.C."/>
            <person name="Klenk H.P."/>
            <person name="Woyke T."/>
        </authorList>
    </citation>
    <scope>NUCLEOTIDE SEQUENCE [LARGE SCALE GENOMIC DNA]</scope>
    <source>
        <strain evidence="4">DSM 14884 / JCM 11576 / T1</strain>
    </source>
</reference>
<dbReference type="HOGENOM" id="CLU_051474_3_0_0"/>
<feature type="chain" id="PRO_5003284005" description="DUF218 domain-containing protein" evidence="1">
    <location>
        <begin position="24"/>
        <end position="190"/>
    </location>
</feature>
<evidence type="ECO:0000313" key="4">
    <source>
        <dbReference type="Proteomes" id="UP000007030"/>
    </source>
</evidence>
<accession>F2NQB5</accession>
<keyword evidence="4" id="KW-1185">Reference proteome</keyword>
<proteinExistence type="predicted"/>
<dbReference type="GO" id="GO:0005886">
    <property type="term" value="C:plasma membrane"/>
    <property type="evidence" value="ECO:0007669"/>
    <property type="project" value="TreeGrafter"/>
</dbReference>
<dbReference type="Proteomes" id="UP000007030">
    <property type="component" value="Chromosome"/>
</dbReference>
<dbReference type="eggNOG" id="COG1434">
    <property type="taxonomic scope" value="Bacteria"/>
</dbReference>
<dbReference type="Gene3D" id="3.40.50.620">
    <property type="entry name" value="HUPs"/>
    <property type="match status" value="1"/>
</dbReference>
<dbReference type="Pfam" id="PF02698">
    <property type="entry name" value="DUF218"/>
    <property type="match status" value="1"/>
</dbReference>
<dbReference type="CDD" id="cd06259">
    <property type="entry name" value="YdcF-like"/>
    <property type="match status" value="1"/>
</dbReference>
<feature type="domain" description="DUF218" evidence="2">
    <location>
        <begin position="24"/>
        <end position="153"/>
    </location>
</feature>
<dbReference type="PANTHER" id="PTHR30336:SF20">
    <property type="entry name" value="DUF218 DOMAIN-CONTAINING PROTEIN"/>
    <property type="match status" value="1"/>
</dbReference>
<evidence type="ECO:0000256" key="1">
    <source>
        <dbReference type="SAM" id="SignalP"/>
    </source>
</evidence>
<dbReference type="InterPro" id="IPR014729">
    <property type="entry name" value="Rossmann-like_a/b/a_fold"/>
</dbReference>
<feature type="signal peptide" evidence="1">
    <location>
        <begin position="1"/>
        <end position="23"/>
    </location>
</feature>
<dbReference type="STRING" id="869210.Marky_0896"/>
<evidence type="ECO:0000313" key="3">
    <source>
        <dbReference type="EMBL" id="AEB11642.1"/>
    </source>
</evidence>